<comment type="similarity">
    <text evidence="2 5">Belongs to the adaptor complexes small subunit family.</text>
</comment>
<dbReference type="SUPFAM" id="SSF64356">
    <property type="entry name" value="SNARE-like"/>
    <property type="match status" value="1"/>
</dbReference>
<dbReference type="FunFam" id="3.30.450.60:FF:000017">
    <property type="entry name" value="SNARE-like superfamily protein"/>
    <property type="match status" value="1"/>
</dbReference>
<accession>A0AAW1IPR1</accession>
<keyword evidence="5" id="KW-0333">Golgi apparatus</keyword>
<dbReference type="PANTHER" id="PTHR11043:SF1">
    <property type="entry name" value="TSET COMPLEX MEMBER TSTD"/>
    <property type="match status" value="1"/>
</dbReference>
<dbReference type="AlphaFoldDB" id="A0AAW1IPR1"/>
<keyword evidence="5" id="KW-0963">Cytoplasm</keyword>
<dbReference type="Proteomes" id="UP001443914">
    <property type="component" value="Unassembled WGS sequence"/>
</dbReference>
<dbReference type="GO" id="GO:0006891">
    <property type="term" value="P:intra-Golgi vesicle-mediated transport"/>
    <property type="evidence" value="ECO:0007669"/>
    <property type="project" value="TreeGrafter"/>
</dbReference>
<keyword evidence="5" id="KW-0968">Cytoplasmic vesicle</keyword>
<evidence type="ECO:0000313" key="7">
    <source>
        <dbReference type="Proteomes" id="UP001443914"/>
    </source>
</evidence>
<dbReference type="EMBL" id="JBDFQZ010000009">
    <property type="protein sequence ID" value="KAK9691371.1"/>
    <property type="molecule type" value="Genomic_DNA"/>
</dbReference>
<dbReference type="InterPro" id="IPR039652">
    <property type="entry name" value="Coatomer_zeta"/>
</dbReference>
<evidence type="ECO:0000256" key="4">
    <source>
        <dbReference type="ARBA" id="ARBA00023136"/>
    </source>
</evidence>
<keyword evidence="5" id="KW-0931">ER-Golgi transport</keyword>
<comment type="function">
    <text evidence="5">The zeta subunit may be involved in regulating the coat assembly and, hence, the rate of biosynthetic protein transport due to its association-dissociation properties with the coatomer complex.</text>
</comment>
<organism evidence="6 7">
    <name type="scientific">Saponaria officinalis</name>
    <name type="common">Common soapwort</name>
    <name type="synonym">Lychnis saponaria</name>
    <dbReference type="NCBI Taxonomy" id="3572"/>
    <lineage>
        <taxon>Eukaryota</taxon>
        <taxon>Viridiplantae</taxon>
        <taxon>Streptophyta</taxon>
        <taxon>Embryophyta</taxon>
        <taxon>Tracheophyta</taxon>
        <taxon>Spermatophyta</taxon>
        <taxon>Magnoliopsida</taxon>
        <taxon>eudicotyledons</taxon>
        <taxon>Gunneridae</taxon>
        <taxon>Pentapetalae</taxon>
        <taxon>Caryophyllales</taxon>
        <taxon>Caryophyllaceae</taxon>
        <taxon>Caryophylleae</taxon>
        <taxon>Saponaria</taxon>
    </lineage>
</organism>
<proteinExistence type="inferred from homology"/>
<comment type="caution">
    <text evidence="6">The sequence shown here is derived from an EMBL/GenBank/DDBJ whole genome shotgun (WGS) entry which is preliminary data.</text>
</comment>
<gene>
    <name evidence="6" type="ORF">RND81_09G192900</name>
</gene>
<protein>
    <recommendedName>
        <fullName evidence="5">Coatomer subunit zeta</fullName>
    </recommendedName>
</protein>
<comment type="subcellular location">
    <subcellularLocation>
        <location evidence="5">Cytoplasm</location>
    </subcellularLocation>
    <subcellularLocation>
        <location evidence="1 5">Golgi apparatus membrane</location>
        <topology evidence="1 5">Peripheral membrane protein</topology>
        <orientation evidence="5">Cytoplasmic side</orientation>
    </subcellularLocation>
    <subcellularLocation>
        <location evidence="5">Cytoplasmic vesicle</location>
        <location evidence="5">COPI-coated vesicle membrane</location>
        <topology evidence="5">Peripheral membrane protein</topology>
        <orientation evidence="5">Cytoplasmic side</orientation>
    </subcellularLocation>
</comment>
<dbReference type="GO" id="GO:0006890">
    <property type="term" value="P:retrograde vesicle-mediated transport, Golgi to endoplasmic reticulum"/>
    <property type="evidence" value="ECO:0007669"/>
    <property type="project" value="UniProtKB-UniRule"/>
</dbReference>
<dbReference type="InterPro" id="IPR011012">
    <property type="entry name" value="Longin-like_dom_sf"/>
</dbReference>
<dbReference type="PANTHER" id="PTHR11043">
    <property type="entry name" value="ZETA-COAT PROTEIN"/>
    <property type="match status" value="1"/>
</dbReference>
<dbReference type="GO" id="GO:0006886">
    <property type="term" value="P:intracellular protein transport"/>
    <property type="evidence" value="ECO:0007669"/>
    <property type="project" value="TreeGrafter"/>
</dbReference>
<keyword evidence="5" id="KW-0813">Transport</keyword>
<comment type="subunit">
    <text evidence="3 5">Oligomeric complex that consists of at least the alpha, beta, beta', gamma, delta, epsilon and zeta subunits.</text>
</comment>
<keyword evidence="5" id="KW-0653">Protein transport</keyword>
<reference evidence="6" key="1">
    <citation type="submission" date="2024-03" db="EMBL/GenBank/DDBJ databases">
        <title>WGS assembly of Saponaria officinalis var. Norfolk2.</title>
        <authorList>
            <person name="Jenkins J."/>
            <person name="Shu S."/>
            <person name="Grimwood J."/>
            <person name="Barry K."/>
            <person name="Goodstein D."/>
            <person name="Schmutz J."/>
            <person name="Leebens-Mack J."/>
            <person name="Osbourn A."/>
        </authorList>
    </citation>
    <scope>NUCLEOTIDE SEQUENCE [LARGE SCALE GENOMIC DNA]</scope>
    <source>
        <strain evidence="6">JIC</strain>
    </source>
</reference>
<evidence type="ECO:0000256" key="2">
    <source>
        <dbReference type="ARBA" id="ARBA00006972"/>
    </source>
</evidence>
<dbReference type="Gene3D" id="3.30.450.60">
    <property type="match status" value="1"/>
</dbReference>
<dbReference type="GO" id="GO:0030126">
    <property type="term" value="C:COPI vesicle coat"/>
    <property type="evidence" value="ECO:0007669"/>
    <property type="project" value="UniProtKB-UniRule"/>
</dbReference>
<name>A0AAW1IPR1_SAPOF</name>
<sequence>MLLAVLITNPEGNVLIERFNGVATEERSHWRSFLLKLGAENLKAAKNEELFVAHHKSVFIVYTMFGDVSIFTVGKEDYDELGLSEIVRVITTCIKDVCGKPPSERRFLDKYGRICLSLDEIFWKGLMETNDRDRVRRLVKLKPPTEL</sequence>
<keyword evidence="4 5" id="KW-0472">Membrane</keyword>
<keyword evidence="7" id="KW-1185">Reference proteome</keyword>
<evidence type="ECO:0000313" key="6">
    <source>
        <dbReference type="EMBL" id="KAK9691371.1"/>
    </source>
</evidence>
<evidence type="ECO:0000256" key="1">
    <source>
        <dbReference type="ARBA" id="ARBA00004395"/>
    </source>
</evidence>
<dbReference type="GO" id="GO:0000139">
    <property type="term" value="C:Golgi membrane"/>
    <property type="evidence" value="ECO:0007669"/>
    <property type="project" value="UniProtKB-SubCell"/>
</dbReference>
<evidence type="ECO:0000256" key="5">
    <source>
        <dbReference type="RuleBase" id="RU366053"/>
    </source>
</evidence>
<evidence type="ECO:0000256" key="3">
    <source>
        <dbReference type="ARBA" id="ARBA00011775"/>
    </source>
</evidence>